<dbReference type="KEGG" id="cbv:U729_863"/>
<dbReference type="HOGENOM" id="CLU_213118_0_0_9"/>
<organism evidence="1 2">
    <name type="scientific">Clostridium baratii str. Sullivan</name>
    <dbReference type="NCBI Taxonomy" id="1415775"/>
    <lineage>
        <taxon>Bacteria</taxon>
        <taxon>Bacillati</taxon>
        <taxon>Bacillota</taxon>
        <taxon>Clostridia</taxon>
        <taxon>Eubacteriales</taxon>
        <taxon>Clostridiaceae</taxon>
        <taxon>Clostridium</taxon>
    </lineage>
</organism>
<evidence type="ECO:0000313" key="2">
    <source>
        <dbReference type="Proteomes" id="UP000030635"/>
    </source>
</evidence>
<dbReference type="EMBL" id="CP006905">
    <property type="protein sequence ID" value="AIY84295.1"/>
    <property type="molecule type" value="Genomic_DNA"/>
</dbReference>
<name>A0A0A7FZI7_9CLOT</name>
<dbReference type="RefSeq" id="WP_172678944.1">
    <property type="nucleotide sequence ID" value="NZ_CP006905.1"/>
</dbReference>
<dbReference type="AlphaFoldDB" id="A0A0A7FZI7"/>
<dbReference type="eggNOG" id="ENOG50325E7">
    <property type="taxonomic scope" value="Bacteria"/>
</dbReference>
<proteinExistence type="predicted"/>
<reference evidence="1 2" key="1">
    <citation type="journal article" date="2015" name="Infect. Genet. Evol.">
        <title>Genomic sequences of six botulinum neurotoxin-producing strains representing three clostridial species illustrate the mobility and diversity of botulinum neurotoxin genes.</title>
        <authorList>
            <person name="Smith T.J."/>
            <person name="Hill K.K."/>
            <person name="Xie G."/>
            <person name="Foley B.T."/>
            <person name="Williamson C.H."/>
            <person name="Foster J.T."/>
            <person name="Johnson S.L."/>
            <person name="Chertkov O."/>
            <person name="Teshima H."/>
            <person name="Gibbons H.S."/>
            <person name="Johnsky L.A."/>
            <person name="Karavis M.A."/>
            <person name="Smith L.A."/>
        </authorList>
    </citation>
    <scope>NUCLEOTIDE SEQUENCE [LARGE SCALE GENOMIC DNA]</scope>
    <source>
        <strain evidence="1 2">Sullivan</strain>
    </source>
</reference>
<dbReference type="Proteomes" id="UP000030635">
    <property type="component" value="Chromosome"/>
</dbReference>
<keyword evidence="2" id="KW-1185">Reference proteome</keyword>
<gene>
    <name evidence="1" type="ORF">U729_863</name>
</gene>
<sequence length="47" mass="5515">MTKIEELNEYLKRLKLEKRELILAGKKTSAIDIKIKEVEDEIKATQI</sequence>
<protein>
    <submittedName>
        <fullName evidence="1">Uncharacterized protein</fullName>
    </submittedName>
</protein>
<evidence type="ECO:0000313" key="1">
    <source>
        <dbReference type="EMBL" id="AIY84295.1"/>
    </source>
</evidence>
<accession>A0A0A7FZI7</accession>